<keyword evidence="5" id="KW-0227">DNA damage</keyword>
<feature type="repeat" description="WD" evidence="10">
    <location>
        <begin position="12"/>
        <end position="45"/>
    </location>
</feature>
<dbReference type="InterPro" id="IPR015943">
    <property type="entry name" value="WD40/YVTN_repeat-like_dom_sf"/>
</dbReference>
<dbReference type="GO" id="GO:0006281">
    <property type="term" value="P:DNA repair"/>
    <property type="evidence" value="ECO:0007669"/>
    <property type="project" value="UniProtKB-KW"/>
</dbReference>
<evidence type="ECO:0000256" key="8">
    <source>
        <dbReference type="ARBA" id="ARBA00023204"/>
    </source>
</evidence>
<protein>
    <submittedName>
        <fullName evidence="12">Uncharacterized protein</fullName>
    </submittedName>
</protein>
<evidence type="ECO:0000256" key="6">
    <source>
        <dbReference type="ARBA" id="ARBA00022786"/>
    </source>
</evidence>
<evidence type="ECO:0000256" key="2">
    <source>
        <dbReference type="ARBA" id="ARBA00005434"/>
    </source>
</evidence>
<reference evidence="12 13" key="1">
    <citation type="journal article" date="2021" name="Sci. Rep.">
        <title>Genome sequencing of the multicellular alga Astrephomene provides insights into convergent evolution of germ-soma differentiation.</title>
        <authorList>
            <person name="Yamashita S."/>
            <person name="Yamamoto K."/>
            <person name="Matsuzaki R."/>
            <person name="Suzuki S."/>
            <person name="Yamaguchi H."/>
            <person name="Hirooka S."/>
            <person name="Minakuchi Y."/>
            <person name="Miyagishima S."/>
            <person name="Kawachi M."/>
            <person name="Toyoda A."/>
            <person name="Nozaki H."/>
        </authorList>
    </citation>
    <scope>NUCLEOTIDE SEQUENCE [LARGE SCALE GENOMIC DNA]</scope>
    <source>
        <strain evidence="12 13">NIES-4017</strain>
    </source>
</reference>
<keyword evidence="8" id="KW-0234">DNA repair</keyword>
<dbReference type="Gene3D" id="2.130.10.10">
    <property type="entry name" value="YVTN repeat-like/Quinoprotein amine dehydrogenase"/>
    <property type="match status" value="1"/>
</dbReference>
<keyword evidence="6" id="KW-0833">Ubl conjugation pathway</keyword>
<dbReference type="PROSITE" id="PS50294">
    <property type="entry name" value="WD_REPEATS_REGION"/>
    <property type="match status" value="1"/>
</dbReference>
<dbReference type="GO" id="GO:0005634">
    <property type="term" value="C:nucleus"/>
    <property type="evidence" value="ECO:0007669"/>
    <property type="project" value="UniProtKB-SubCell"/>
</dbReference>
<sequence length="179" mass="20072">GAGPAARAELAVMQHPRVVNAAYFSPHTGRRILTTCQDNRLRVWDYVPYGCNGPPDREVVHSHDFNRYLTPFKAEWDPKDPTEAVFVIGRYISEDFGGVALHPVDILSAADGGLLRQLTDANLTTISPVNKPHPRRPLIVTGSSRSLYLWAPVEEEEEDEREEQQQDEREGRNNGRAAT</sequence>
<evidence type="ECO:0000256" key="1">
    <source>
        <dbReference type="ARBA" id="ARBA00004123"/>
    </source>
</evidence>
<proteinExistence type="inferred from homology"/>
<keyword evidence="9" id="KW-0539">Nucleus</keyword>
<evidence type="ECO:0000256" key="5">
    <source>
        <dbReference type="ARBA" id="ARBA00022763"/>
    </source>
</evidence>
<keyword evidence="13" id="KW-1185">Reference proteome</keyword>
<evidence type="ECO:0000256" key="4">
    <source>
        <dbReference type="ARBA" id="ARBA00022737"/>
    </source>
</evidence>
<keyword evidence="4" id="KW-0677">Repeat</keyword>
<name>A0AAD3HNW0_9CHLO</name>
<accession>A0AAD3HNW0</accession>
<dbReference type="GO" id="GO:0009411">
    <property type="term" value="P:response to UV"/>
    <property type="evidence" value="ECO:0007669"/>
    <property type="project" value="TreeGrafter"/>
</dbReference>
<comment type="caution">
    <text evidence="12">The sequence shown here is derived from an EMBL/GenBank/DDBJ whole genome shotgun (WGS) entry which is preliminary data.</text>
</comment>
<feature type="compositionally biased region" description="Acidic residues" evidence="11">
    <location>
        <begin position="153"/>
        <end position="162"/>
    </location>
</feature>
<feature type="region of interest" description="Disordered" evidence="11">
    <location>
        <begin position="151"/>
        <end position="179"/>
    </location>
</feature>
<evidence type="ECO:0000256" key="11">
    <source>
        <dbReference type="SAM" id="MobiDB-lite"/>
    </source>
</evidence>
<evidence type="ECO:0000256" key="3">
    <source>
        <dbReference type="ARBA" id="ARBA00022574"/>
    </source>
</evidence>
<dbReference type="SUPFAM" id="SSF50978">
    <property type="entry name" value="WD40 repeat-like"/>
    <property type="match status" value="1"/>
</dbReference>
<evidence type="ECO:0000256" key="10">
    <source>
        <dbReference type="PROSITE-ProRule" id="PRU00221"/>
    </source>
</evidence>
<keyword evidence="3 10" id="KW-0853">WD repeat</keyword>
<dbReference type="PROSITE" id="PS50082">
    <property type="entry name" value="WD_REPEATS_2"/>
    <property type="match status" value="1"/>
</dbReference>
<dbReference type="GO" id="GO:0080008">
    <property type="term" value="C:Cul4-RING E3 ubiquitin ligase complex"/>
    <property type="evidence" value="ECO:0007669"/>
    <property type="project" value="InterPro"/>
</dbReference>
<keyword evidence="7" id="KW-0238">DNA-binding</keyword>
<dbReference type="InterPro" id="IPR036322">
    <property type="entry name" value="WD40_repeat_dom_sf"/>
</dbReference>
<feature type="non-terminal residue" evidence="12">
    <location>
        <position position="1"/>
    </location>
</feature>
<dbReference type="AlphaFoldDB" id="A0AAD3HNW0"/>
<evidence type="ECO:0000313" key="12">
    <source>
        <dbReference type="EMBL" id="GFR47466.1"/>
    </source>
</evidence>
<evidence type="ECO:0000256" key="9">
    <source>
        <dbReference type="ARBA" id="ARBA00023242"/>
    </source>
</evidence>
<feature type="non-terminal residue" evidence="12">
    <location>
        <position position="179"/>
    </location>
</feature>
<dbReference type="InterPro" id="IPR033312">
    <property type="entry name" value="DDB2"/>
</dbReference>
<dbReference type="GO" id="GO:0003684">
    <property type="term" value="F:damaged DNA binding"/>
    <property type="evidence" value="ECO:0007669"/>
    <property type="project" value="InterPro"/>
</dbReference>
<dbReference type="PANTHER" id="PTHR15169:SF0">
    <property type="entry name" value="DNA DAMAGE-BINDING PROTEIN 2"/>
    <property type="match status" value="1"/>
</dbReference>
<dbReference type="SMART" id="SM00320">
    <property type="entry name" value="WD40"/>
    <property type="match status" value="1"/>
</dbReference>
<comment type="subcellular location">
    <subcellularLocation>
        <location evidence="1">Nucleus</location>
    </subcellularLocation>
</comment>
<dbReference type="Proteomes" id="UP001054857">
    <property type="component" value="Unassembled WGS sequence"/>
</dbReference>
<evidence type="ECO:0000256" key="7">
    <source>
        <dbReference type="ARBA" id="ARBA00023125"/>
    </source>
</evidence>
<feature type="compositionally biased region" description="Basic and acidic residues" evidence="11">
    <location>
        <begin position="163"/>
        <end position="173"/>
    </location>
</feature>
<gene>
    <name evidence="12" type="ORF">Agub_g9193</name>
</gene>
<evidence type="ECO:0000313" key="13">
    <source>
        <dbReference type="Proteomes" id="UP001054857"/>
    </source>
</evidence>
<dbReference type="EMBL" id="BMAR01000018">
    <property type="protein sequence ID" value="GFR47466.1"/>
    <property type="molecule type" value="Genomic_DNA"/>
</dbReference>
<dbReference type="InterPro" id="IPR001680">
    <property type="entry name" value="WD40_rpt"/>
</dbReference>
<organism evidence="12 13">
    <name type="scientific">Astrephomene gubernaculifera</name>
    <dbReference type="NCBI Taxonomy" id="47775"/>
    <lineage>
        <taxon>Eukaryota</taxon>
        <taxon>Viridiplantae</taxon>
        <taxon>Chlorophyta</taxon>
        <taxon>core chlorophytes</taxon>
        <taxon>Chlorophyceae</taxon>
        <taxon>CS clade</taxon>
        <taxon>Chlamydomonadales</taxon>
        <taxon>Astrephomenaceae</taxon>
        <taxon>Astrephomene</taxon>
    </lineage>
</organism>
<comment type="similarity">
    <text evidence="2">Belongs to the WD repeat DDB2/WDR76 family.</text>
</comment>
<dbReference type="PANTHER" id="PTHR15169">
    <property type="entry name" value="DAMAGE-SPECIFIC DNA BINDING PROTEIN 2"/>
    <property type="match status" value="1"/>
</dbReference>